<accession>A0A8D8RLK3</accession>
<dbReference type="EMBL" id="HBUF01163722">
    <property type="protein sequence ID" value="CAG6650737.1"/>
    <property type="molecule type" value="Transcribed_RNA"/>
</dbReference>
<organism evidence="2">
    <name type="scientific">Cacopsylla melanoneura</name>
    <dbReference type="NCBI Taxonomy" id="428564"/>
    <lineage>
        <taxon>Eukaryota</taxon>
        <taxon>Metazoa</taxon>
        <taxon>Ecdysozoa</taxon>
        <taxon>Arthropoda</taxon>
        <taxon>Hexapoda</taxon>
        <taxon>Insecta</taxon>
        <taxon>Pterygota</taxon>
        <taxon>Neoptera</taxon>
        <taxon>Paraneoptera</taxon>
        <taxon>Hemiptera</taxon>
        <taxon>Sternorrhyncha</taxon>
        <taxon>Psylloidea</taxon>
        <taxon>Psyllidae</taxon>
        <taxon>Psyllinae</taxon>
        <taxon>Cacopsylla</taxon>
    </lineage>
</organism>
<evidence type="ECO:0000313" key="2">
    <source>
        <dbReference type="EMBL" id="CAG6650742.1"/>
    </source>
</evidence>
<proteinExistence type="predicted"/>
<protein>
    <submittedName>
        <fullName evidence="2">Uncharacterized protein</fullName>
    </submittedName>
</protein>
<keyword evidence="1" id="KW-1133">Transmembrane helix</keyword>
<evidence type="ECO:0000256" key="1">
    <source>
        <dbReference type="SAM" id="Phobius"/>
    </source>
</evidence>
<dbReference type="EMBL" id="HBUF01163725">
    <property type="protein sequence ID" value="CAG6650742.1"/>
    <property type="molecule type" value="Transcribed_RNA"/>
</dbReference>
<name>A0A8D8RLK3_9HEMI</name>
<reference evidence="2" key="1">
    <citation type="submission" date="2021-05" db="EMBL/GenBank/DDBJ databases">
        <authorList>
            <person name="Alioto T."/>
            <person name="Alioto T."/>
            <person name="Gomez Garrido J."/>
        </authorList>
    </citation>
    <scope>NUCLEOTIDE SEQUENCE</scope>
</reference>
<feature type="transmembrane region" description="Helical" evidence="1">
    <location>
        <begin position="21"/>
        <end position="54"/>
    </location>
</feature>
<sequence>MFVNYPPLINKLVFRERITSWAFFSSFLFSLSFLCVFFSFLYCCLSLMNLILVLCLQSLQVKYCQILCQEHNLQLLTSWFHHLCTCYLWEVCNHSHDLLVLFDSES</sequence>
<keyword evidence="1" id="KW-0812">Transmembrane</keyword>
<keyword evidence="1" id="KW-0472">Membrane</keyword>
<dbReference type="AlphaFoldDB" id="A0A8D8RLK3"/>